<organism evidence="1 2">
    <name type="scientific">Christiangramia echinicola</name>
    <dbReference type="NCBI Taxonomy" id="279359"/>
    <lineage>
        <taxon>Bacteria</taxon>
        <taxon>Pseudomonadati</taxon>
        <taxon>Bacteroidota</taxon>
        <taxon>Flavobacteriia</taxon>
        <taxon>Flavobacteriales</taxon>
        <taxon>Flavobacteriaceae</taxon>
        <taxon>Christiangramia</taxon>
    </lineage>
</organism>
<evidence type="ECO:0000313" key="2">
    <source>
        <dbReference type="Proteomes" id="UP000198858"/>
    </source>
</evidence>
<dbReference type="RefSeq" id="WP_089663772.1">
    <property type="nucleotide sequence ID" value="NZ_LT629745.1"/>
</dbReference>
<dbReference type="STRING" id="1250231.SAMN04488552_3216"/>
<evidence type="ECO:0000313" key="1">
    <source>
        <dbReference type="EMBL" id="SDS45545.1"/>
    </source>
</evidence>
<dbReference type="Pfam" id="PF19570">
    <property type="entry name" value="DUF6088"/>
    <property type="match status" value="1"/>
</dbReference>
<gene>
    <name evidence="1" type="ORF">SAMN04488552_3216</name>
</gene>
<name>A0A1H1SC40_9FLAO</name>
<keyword evidence="2" id="KW-1185">Reference proteome</keyword>
<sequence length="240" mass="27058">MNIAASIKSKINKLDSGEVFTYDTLGIPPNEFLAAAKALSRLVEDDVIRRYKNGVYYKPKQTAFGELKPRETTLLDLYLFEKDKQIAYVTGLRLYNELGLTTQISNVVRVAGNKEIKAKIGNLVIKPAKAYVPVEENNVWLLQLLDVIKDFKNIPDMDKKRGITFLRKKIQELTDVEKNRLIAIAKAYPPKVRALLGAILEALSLNSFSTSLKESINYLSTYKFGLSKSILPTISNWNIS</sequence>
<proteinExistence type="predicted"/>
<dbReference type="EMBL" id="LT629745">
    <property type="protein sequence ID" value="SDS45545.1"/>
    <property type="molecule type" value="Genomic_DNA"/>
</dbReference>
<dbReference type="AlphaFoldDB" id="A0A1H1SC40"/>
<reference evidence="1 2" key="1">
    <citation type="submission" date="2016-10" db="EMBL/GenBank/DDBJ databases">
        <authorList>
            <person name="Varghese N."/>
            <person name="Submissions S."/>
        </authorList>
    </citation>
    <scope>NUCLEOTIDE SEQUENCE [LARGE SCALE GENOMIC DNA]</scope>
    <source>
        <strain evidence="1 2">Mar_2010_102</strain>
    </source>
</reference>
<evidence type="ECO:0008006" key="3">
    <source>
        <dbReference type="Google" id="ProtNLM"/>
    </source>
</evidence>
<accession>A0A1H1SC40</accession>
<protein>
    <recommendedName>
        <fullName evidence="3">Transcriptional regulator, AbiEi antitoxin, Type IV TA system</fullName>
    </recommendedName>
</protein>
<dbReference type="Proteomes" id="UP000198858">
    <property type="component" value="Chromosome I"/>
</dbReference>
<dbReference type="InterPro" id="IPR045738">
    <property type="entry name" value="DUF6088"/>
</dbReference>